<gene>
    <name evidence="1" type="ORF">Pme01_54080</name>
</gene>
<dbReference type="EMBL" id="BOON01000059">
    <property type="protein sequence ID" value="GII25811.1"/>
    <property type="molecule type" value="Genomic_DNA"/>
</dbReference>
<sequence>MDNAVAVVEAGRQLNLPKRAQLVAIVTALQESQLRNLANPNVPASMSRPNEGTGTDYDSVGLFQQRVSQGWGELDQLMDPKESARAFYSRLVTVPGWERMNVGDAAQSVQRSAFPGAYAKHQSRAQQILDATC</sequence>
<proteinExistence type="predicted"/>
<keyword evidence="2" id="KW-1185">Reference proteome</keyword>
<dbReference type="RefSeq" id="WP_168118089.1">
    <property type="nucleotide sequence ID" value="NZ_BOON01000059.1"/>
</dbReference>
<comment type="caution">
    <text evidence="1">The sequence shown here is derived from an EMBL/GenBank/DDBJ whole genome shotgun (WGS) entry which is preliminary data.</text>
</comment>
<protein>
    <submittedName>
        <fullName evidence="1">Uncharacterized protein</fullName>
    </submittedName>
</protein>
<dbReference type="Proteomes" id="UP000599074">
    <property type="component" value="Unassembled WGS sequence"/>
</dbReference>
<organism evidence="1 2">
    <name type="scientific">Planosporangium mesophilum</name>
    <dbReference type="NCBI Taxonomy" id="689768"/>
    <lineage>
        <taxon>Bacteria</taxon>
        <taxon>Bacillati</taxon>
        <taxon>Actinomycetota</taxon>
        <taxon>Actinomycetes</taxon>
        <taxon>Micromonosporales</taxon>
        <taxon>Micromonosporaceae</taxon>
        <taxon>Planosporangium</taxon>
    </lineage>
</organism>
<reference evidence="1" key="1">
    <citation type="submission" date="2021-01" db="EMBL/GenBank/DDBJ databases">
        <title>Whole genome shotgun sequence of Planosporangium mesophilum NBRC 109066.</title>
        <authorList>
            <person name="Komaki H."/>
            <person name="Tamura T."/>
        </authorList>
    </citation>
    <scope>NUCLEOTIDE SEQUENCE</scope>
    <source>
        <strain evidence="1">NBRC 109066</strain>
    </source>
</reference>
<evidence type="ECO:0000313" key="1">
    <source>
        <dbReference type="EMBL" id="GII25811.1"/>
    </source>
</evidence>
<accession>A0A8J3THV3</accession>
<evidence type="ECO:0000313" key="2">
    <source>
        <dbReference type="Proteomes" id="UP000599074"/>
    </source>
</evidence>
<name>A0A8J3THV3_9ACTN</name>
<dbReference type="AlphaFoldDB" id="A0A8J3THV3"/>